<dbReference type="KEGG" id="amon:H9L24_16365"/>
<name>A0A7H0HDE2_9BURK</name>
<dbReference type="EMBL" id="CP060790">
    <property type="protein sequence ID" value="QNP58558.1"/>
    <property type="molecule type" value="Genomic_DNA"/>
</dbReference>
<accession>A0A7H0HDE2</accession>
<dbReference type="PROSITE" id="PS51186">
    <property type="entry name" value="GNAT"/>
    <property type="match status" value="1"/>
</dbReference>
<dbReference type="Pfam" id="PF00583">
    <property type="entry name" value="Acetyltransf_1"/>
    <property type="match status" value="1"/>
</dbReference>
<evidence type="ECO:0000256" key="2">
    <source>
        <dbReference type="ARBA" id="ARBA00023315"/>
    </source>
</evidence>
<evidence type="ECO:0000313" key="4">
    <source>
        <dbReference type="EMBL" id="QNP58558.1"/>
    </source>
</evidence>
<gene>
    <name evidence="4" type="ORF">H9L24_16365</name>
</gene>
<organism evidence="4 5">
    <name type="scientific">Paenacidovorax monticola</name>
    <dbReference type="NCBI Taxonomy" id="1926868"/>
    <lineage>
        <taxon>Bacteria</taxon>
        <taxon>Pseudomonadati</taxon>
        <taxon>Pseudomonadota</taxon>
        <taxon>Betaproteobacteria</taxon>
        <taxon>Burkholderiales</taxon>
        <taxon>Comamonadaceae</taxon>
        <taxon>Paenacidovorax</taxon>
    </lineage>
</organism>
<dbReference type="GO" id="GO:0016747">
    <property type="term" value="F:acyltransferase activity, transferring groups other than amino-acyl groups"/>
    <property type="evidence" value="ECO:0007669"/>
    <property type="project" value="InterPro"/>
</dbReference>
<dbReference type="Gene3D" id="3.40.630.30">
    <property type="match status" value="1"/>
</dbReference>
<dbReference type="InterPro" id="IPR000182">
    <property type="entry name" value="GNAT_dom"/>
</dbReference>
<keyword evidence="5" id="KW-1185">Reference proteome</keyword>
<dbReference type="Proteomes" id="UP000516057">
    <property type="component" value="Chromosome"/>
</dbReference>
<dbReference type="CDD" id="cd04301">
    <property type="entry name" value="NAT_SF"/>
    <property type="match status" value="1"/>
</dbReference>
<evidence type="ECO:0000256" key="1">
    <source>
        <dbReference type="ARBA" id="ARBA00022679"/>
    </source>
</evidence>
<protein>
    <submittedName>
        <fullName evidence="4">GNAT family N-acetyltransferase</fullName>
    </submittedName>
</protein>
<evidence type="ECO:0000259" key="3">
    <source>
        <dbReference type="PROSITE" id="PS51186"/>
    </source>
</evidence>
<dbReference type="SUPFAM" id="SSF55729">
    <property type="entry name" value="Acyl-CoA N-acyltransferases (Nat)"/>
    <property type="match status" value="1"/>
</dbReference>
<dbReference type="PANTHER" id="PTHR43877:SF2">
    <property type="entry name" value="AMINOALKYLPHOSPHONATE N-ACETYLTRANSFERASE-RELATED"/>
    <property type="match status" value="1"/>
</dbReference>
<dbReference type="InterPro" id="IPR050832">
    <property type="entry name" value="Bact_Acetyltransf"/>
</dbReference>
<proteinExistence type="predicted"/>
<sequence length="185" mass="20198">MPADTKAPLSLHTRLSGPEDAPLLRALFASHCEHLHALGLPPAALQVLIDQQYACRQADYGRRFPRARTLIALTGQEPVGYIMLNDDGVILHIVDIVVAPPMRGRGHGGALVRQVQAQASEAGRQAVMLSVDPMNQNALRLYLALGFEATEKQPVRWQMLWRPFPGAAHEVAHADTLSFSTITKG</sequence>
<dbReference type="PANTHER" id="PTHR43877">
    <property type="entry name" value="AMINOALKYLPHOSPHONATE N-ACETYLTRANSFERASE-RELATED-RELATED"/>
    <property type="match status" value="1"/>
</dbReference>
<dbReference type="AlphaFoldDB" id="A0A7H0HDE2"/>
<keyword evidence="1 4" id="KW-0808">Transferase</keyword>
<dbReference type="InterPro" id="IPR016181">
    <property type="entry name" value="Acyl_CoA_acyltransferase"/>
</dbReference>
<reference evidence="4 5" key="1">
    <citation type="submission" date="2020-08" db="EMBL/GenBank/DDBJ databases">
        <title>Genome sequence of Acidovorax monticola KACC 19171T.</title>
        <authorList>
            <person name="Hyun D.-W."/>
            <person name="Bae J.-W."/>
        </authorList>
    </citation>
    <scope>NUCLEOTIDE SEQUENCE [LARGE SCALE GENOMIC DNA]</scope>
    <source>
        <strain evidence="4 5">KACC 19171</strain>
    </source>
</reference>
<keyword evidence="2" id="KW-0012">Acyltransferase</keyword>
<evidence type="ECO:0000313" key="5">
    <source>
        <dbReference type="Proteomes" id="UP000516057"/>
    </source>
</evidence>
<feature type="domain" description="N-acetyltransferase" evidence="3">
    <location>
        <begin position="22"/>
        <end position="167"/>
    </location>
</feature>